<evidence type="ECO:0000256" key="4">
    <source>
        <dbReference type="ARBA" id="ARBA00022741"/>
    </source>
</evidence>
<keyword evidence="5" id="KW-0067">ATP-binding</keyword>
<feature type="domain" description="ABC transmembrane type-1" evidence="9">
    <location>
        <begin position="1"/>
        <end position="67"/>
    </location>
</feature>
<gene>
    <name evidence="10" type="ORF">UFOPK1419_00652</name>
</gene>
<name>A0A6J6BSS2_9ZZZZ</name>
<dbReference type="Gene3D" id="1.20.1560.10">
    <property type="entry name" value="ABC transporter type 1, transmembrane domain"/>
    <property type="match status" value="1"/>
</dbReference>
<evidence type="ECO:0000256" key="7">
    <source>
        <dbReference type="ARBA" id="ARBA00023136"/>
    </source>
</evidence>
<keyword evidence="2" id="KW-0813">Transport</keyword>
<dbReference type="PROSITE" id="PS00211">
    <property type="entry name" value="ABC_TRANSPORTER_1"/>
    <property type="match status" value="1"/>
</dbReference>
<proteinExistence type="predicted"/>
<evidence type="ECO:0000256" key="6">
    <source>
        <dbReference type="ARBA" id="ARBA00022989"/>
    </source>
</evidence>
<dbReference type="PROSITE" id="PS50893">
    <property type="entry name" value="ABC_TRANSPORTER_2"/>
    <property type="match status" value="1"/>
</dbReference>
<keyword evidence="4" id="KW-0547">Nucleotide-binding</keyword>
<keyword evidence="6" id="KW-1133">Transmembrane helix</keyword>
<protein>
    <submittedName>
        <fullName evidence="10">Unannotated protein</fullName>
    </submittedName>
</protein>
<evidence type="ECO:0000256" key="3">
    <source>
        <dbReference type="ARBA" id="ARBA00022692"/>
    </source>
</evidence>
<evidence type="ECO:0000256" key="2">
    <source>
        <dbReference type="ARBA" id="ARBA00022448"/>
    </source>
</evidence>
<evidence type="ECO:0000259" key="9">
    <source>
        <dbReference type="PROSITE" id="PS50929"/>
    </source>
</evidence>
<keyword evidence="7" id="KW-0472">Membrane</keyword>
<dbReference type="PANTHER" id="PTHR43394">
    <property type="entry name" value="ATP-DEPENDENT PERMEASE MDL1, MITOCHONDRIAL"/>
    <property type="match status" value="1"/>
</dbReference>
<organism evidence="10">
    <name type="scientific">freshwater metagenome</name>
    <dbReference type="NCBI Taxonomy" id="449393"/>
    <lineage>
        <taxon>unclassified sequences</taxon>
        <taxon>metagenomes</taxon>
        <taxon>ecological metagenomes</taxon>
    </lineage>
</organism>
<dbReference type="InterPro" id="IPR027417">
    <property type="entry name" value="P-loop_NTPase"/>
</dbReference>
<dbReference type="InterPro" id="IPR003593">
    <property type="entry name" value="AAA+_ATPase"/>
</dbReference>
<evidence type="ECO:0000256" key="5">
    <source>
        <dbReference type="ARBA" id="ARBA00022840"/>
    </source>
</evidence>
<dbReference type="EMBL" id="CAEZSK010000086">
    <property type="protein sequence ID" value="CAB4541785.1"/>
    <property type="molecule type" value="Genomic_DNA"/>
</dbReference>
<feature type="domain" description="ABC transporter" evidence="8">
    <location>
        <begin position="121"/>
        <end position="354"/>
    </location>
</feature>
<comment type="subcellular location">
    <subcellularLocation>
        <location evidence="1">Membrane</location>
        <topology evidence="1">Multi-pass membrane protein</topology>
    </subcellularLocation>
</comment>
<dbReference type="InterPro" id="IPR017871">
    <property type="entry name" value="ABC_transporter-like_CS"/>
</dbReference>
<dbReference type="SUPFAM" id="SSF90123">
    <property type="entry name" value="ABC transporter transmembrane region"/>
    <property type="match status" value="1"/>
</dbReference>
<accession>A0A6J6BSS2</accession>
<dbReference type="GO" id="GO:0016020">
    <property type="term" value="C:membrane"/>
    <property type="evidence" value="ECO:0007669"/>
    <property type="project" value="UniProtKB-SubCell"/>
</dbReference>
<dbReference type="GO" id="GO:0015421">
    <property type="term" value="F:ABC-type oligopeptide transporter activity"/>
    <property type="evidence" value="ECO:0007669"/>
    <property type="project" value="TreeGrafter"/>
</dbReference>
<dbReference type="FunFam" id="3.40.50.300:FF:000287">
    <property type="entry name" value="Multidrug ABC transporter ATP-binding protein"/>
    <property type="match status" value="1"/>
</dbReference>
<dbReference type="PANTHER" id="PTHR43394:SF1">
    <property type="entry name" value="ATP-BINDING CASSETTE SUB-FAMILY B MEMBER 10, MITOCHONDRIAL"/>
    <property type="match status" value="1"/>
</dbReference>
<dbReference type="Pfam" id="PF00005">
    <property type="entry name" value="ABC_tran"/>
    <property type="match status" value="1"/>
</dbReference>
<dbReference type="GO" id="GO:0005524">
    <property type="term" value="F:ATP binding"/>
    <property type="evidence" value="ECO:0007669"/>
    <property type="project" value="UniProtKB-KW"/>
</dbReference>
<evidence type="ECO:0000313" key="10">
    <source>
        <dbReference type="EMBL" id="CAB4541785.1"/>
    </source>
</evidence>
<dbReference type="SMART" id="SM00382">
    <property type="entry name" value="AAA"/>
    <property type="match status" value="1"/>
</dbReference>
<dbReference type="Gene3D" id="3.40.50.300">
    <property type="entry name" value="P-loop containing nucleotide triphosphate hydrolases"/>
    <property type="match status" value="1"/>
</dbReference>
<evidence type="ECO:0000259" key="8">
    <source>
        <dbReference type="PROSITE" id="PS50893"/>
    </source>
</evidence>
<dbReference type="SUPFAM" id="SSF52540">
    <property type="entry name" value="P-loop containing nucleoside triphosphate hydrolases"/>
    <property type="match status" value="1"/>
</dbReference>
<dbReference type="PROSITE" id="PS50929">
    <property type="entry name" value="ABC_TM1F"/>
    <property type="match status" value="1"/>
</dbReference>
<dbReference type="AlphaFoldDB" id="A0A6J6BSS2"/>
<sequence>MAMLNTFFFIALISIAALATAIAYGIGGHLAIDGSITVGSLIAITTLLARLYGPLVSLATVRVDVMGALVSFERVFEVLDLEPMVKEAPNAQILKSQRPEISFENVRFTYPNAQQISLASLEAASLPEIKESEEILKGIDFIAAAGTVTALVGPSGAGKTTISALLPRLYDVSSGSIKIDGVDLRELKLDSLRGSIGVVMQDSHLFHDTITANLRYAKSDATAEQMQEACEAAQIWDLVKSLPNGLETMVGERGHRLSGGEKQRLAIARLLLKSPSIVILDEATAHLDSENEELVQKALSKALSGRTSIVIAHRLSTVMNADQILVLENGMIRERGKHEDLVQAGGLYSELFARQDLTASN</sequence>
<dbReference type="InterPro" id="IPR036640">
    <property type="entry name" value="ABC1_TM_sf"/>
</dbReference>
<reference evidence="10" key="1">
    <citation type="submission" date="2020-05" db="EMBL/GenBank/DDBJ databases">
        <authorList>
            <person name="Chiriac C."/>
            <person name="Salcher M."/>
            <person name="Ghai R."/>
            <person name="Kavagutti S V."/>
        </authorList>
    </citation>
    <scope>NUCLEOTIDE SEQUENCE</scope>
</reference>
<dbReference type="InterPro" id="IPR039421">
    <property type="entry name" value="Type_1_exporter"/>
</dbReference>
<dbReference type="InterPro" id="IPR011527">
    <property type="entry name" value="ABC1_TM_dom"/>
</dbReference>
<keyword evidence="3" id="KW-0812">Transmembrane</keyword>
<evidence type="ECO:0000256" key="1">
    <source>
        <dbReference type="ARBA" id="ARBA00004141"/>
    </source>
</evidence>
<dbReference type="InterPro" id="IPR003439">
    <property type="entry name" value="ABC_transporter-like_ATP-bd"/>
</dbReference>
<dbReference type="GO" id="GO:0016887">
    <property type="term" value="F:ATP hydrolysis activity"/>
    <property type="evidence" value="ECO:0007669"/>
    <property type="project" value="InterPro"/>
</dbReference>